<evidence type="ECO:0000313" key="1">
    <source>
        <dbReference type="EMBL" id="BAF01101.1"/>
    </source>
</evidence>
<dbReference type="EMBL" id="AK229235">
    <property type="protein sequence ID" value="BAF01101.1"/>
    <property type="molecule type" value="mRNA"/>
</dbReference>
<accession>Q0WP48</accession>
<reference evidence="1" key="1">
    <citation type="submission" date="2006-07" db="EMBL/GenBank/DDBJ databases">
        <title>Large-scale analysis of RIKEN Arabidopsis full-length (RAFL) cDNAs.</title>
        <authorList>
            <person name="Totoki Y."/>
            <person name="Seki M."/>
            <person name="Ishida J."/>
            <person name="Nakajima M."/>
            <person name="Enju A."/>
            <person name="Morosawa T."/>
            <person name="Kamiya A."/>
            <person name="Narusaka M."/>
            <person name="Shin-i T."/>
            <person name="Nakagawa M."/>
            <person name="Sakamoto N."/>
            <person name="Oishi K."/>
            <person name="Kohara Y."/>
            <person name="Kobayashi M."/>
            <person name="Toyoda A."/>
            <person name="Sakaki Y."/>
            <person name="Sakurai T."/>
            <person name="Iida K."/>
            <person name="Akiyama K."/>
            <person name="Satou M."/>
            <person name="Toyoda T."/>
            <person name="Konagaya A."/>
            <person name="Carninci P."/>
            <person name="Kawai J."/>
            <person name="Hayashizaki Y."/>
            <person name="Shinozaki K."/>
        </authorList>
    </citation>
    <scope>NUCLEOTIDE SEQUENCE</scope>
</reference>
<protein>
    <submittedName>
        <fullName evidence="1">Uncharacterized protein</fullName>
    </submittedName>
</protein>
<feature type="non-terminal residue" evidence="1">
    <location>
        <position position="1"/>
    </location>
</feature>
<proteinExistence type="evidence at transcript level"/>
<dbReference type="AlphaFoldDB" id="Q0WP48"/>
<organism evidence="1">
    <name type="scientific">Arabidopsis thaliana</name>
    <name type="common">Mouse-ear cress</name>
    <dbReference type="NCBI Taxonomy" id="3702"/>
    <lineage>
        <taxon>Eukaryota</taxon>
        <taxon>Viridiplantae</taxon>
        <taxon>Streptophyta</taxon>
        <taxon>Embryophyta</taxon>
        <taxon>Tracheophyta</taxon>
        <taxon>Spermatophyta</taxon>
        <taxon>Magnoliopsida</taxon>
        <taxon>eudicotyledons</taxon>
        <taxon>Gunneridae</taxon>
        <taxon>Pentapetalae</taxon>
        <taxon>rosids</taxon>
        <taxon>malvids</taxon>
        <taxon>Brassicales</taxon>
        <taxon>Brassicaceae</taxon>
        <taxon>Camelineae</taxon>
        <taxon>Arabidopsis</taxon>
    </lineage>
</organism>
<name>Q0WP48_ARATH</name>
<sequence length="165" mass="17500">AFVNFPPLIPLTFPITTFSFDPATFSVVLSTTLRPNTDVAKSIISSADPTHRFVSPTLGGLSHSVTASVIIPPIVEFSTAWKILLISPSLEVEKGSFVIILRGKNDLLGILSLISGIGITVPSLSDDSLKNLPGSIHLFTVLPSPTVFAVVVETLYLAKATPFLA</sequence>